<sequence length="194" mass="20769">MPEPEKYPLNPGQLPGGALLHAFGALGGAVLAGIESSRYETATNEFTTAIKPTRPAIAQHWNESLLLSLQSKGYQAMLVPELPMKKDAQETDCASIAGKYDAVMVSSISSGYAVSDAVQPVSYAKVKMLSSDCGETYFSDAFSYSTKPMPRTTHSQSDARFNFPSRELLLSNPELAKEAMRTGVGTVARQAAAL</sequence>
<reference evidence="1 2" key="1">
    <citation type="submission" date="2023-11" db="EMBL/GenBank/DDBJ databases">
        <title>Draft genome of Azohydromonas lata strain H1 (DSM1123), a polyhydroxyalkanoate producer.</title>
        <authorList>
            <person name="Traversa D."/>
            <person name="D'Addabbo P."/>
            <person name="Pazzani C."/>
            <person name="Manzari C."/>
            <person name="Chiara M."/>
            <person name="Scrascia M."/>
        </authorList>
    </citation>
    <scope>NUCLEOTIDE SEQUENCE [LARGE SCALE GENOMIC DNA]</scope>
    <source>
        <strain evidence="1 2">H1</strain>
    </source>
</reference>
<comment type="caution">
    <text evidence="1">The sequence shown here is derived from an EMBL/GenBank/DDBJ whole genome shotgun (WGS) entry which is preliminary data.</text>
</comment>
<accession>A0ABU5IGU1</accession>
<evidence type="ECO:0000313" key="1">
    <source>
        <dbReference type="EMBL" id="MDZ5458351.1"/>
    </source>
</evidence>
<keyword evidence="2" id="KW-1185">Reference proteome</keyword>
<dbReference type="Proteomes" id="UP001293718">
    <property type="component" value="Unassembled WGS sequence"/>
</dbReference>
<protein>
    <submittedName>
        <fullName evidence="1">Uncharacterized protein</fullName>
    </submittedName>
</protein>
<evidence type="ECO:0000313" key="2">
    <source>
        <dbReference type="Proteomes" id="UP001293718"/>
    </source>
</evidence>
<dbReference type="RefSeq" id="WP_322466450.1">
    <property type="nucleotide sequence ID" value="NZ_JAXOJX010000028.1"/>
</dbReference>
<dbReference type="EMBL" id="JAXOJX010000028">
    <property type="protein sequence ID" value="MDZ5458351.1"/>
    <property type="molecule type" value="Genomic_DNA"/>
</dbReference>
<organism evidence="1 2">
    <name type="scientific">Azohydromonas lata</name>
    <dbReference type="NCBI Taxonomy" id="45677"/>
    <lineage>
        <taxon>Bacteria</taxon>
        <taxon>Pseudomonadati</taxon>
        <taxon>Pseudomonadota</taxon>
        <taxon>Betaproteobacteria</taxon>
        <taxon>Burkholderiales</taxon>
        <taxon>Sphaerotilaceae</taxon>
        <taxon>Azohydromonas</taxon>
    </lineage>
</organism>
<name>A0ABU5IGU1_9BURK</name>
<gene>
    <name evidence="1" type="ORF">SM757_17385</name>
</gene>
<proteinExistence type="predicted"/>